<accession>A0A9X1N9C6</accession>
<dbReference type="InterPro" id="IPR053135">
    <property type="entry name" value="AKR2_Oxidoreductase"/>
</dbReference>
<dbReference type="Pfam" id="PF00248">
    <property type="entry name" value="Aldo_ket_red"/>
    <property type="match status" value="1"/>
</dbReference>
<sequence>MQHRTMGRLGWDVSEIGYGMWGIGGGPGGFTGWDYDVAPTALDLSVDLGCTFFDTAWVYGRGVSEQLLGGLRGRRPEAGLRLATKIPPLNREWPPRPQDTLEDVFPAEHIVEYTKRSLDNLGVEKIDLLKFHVWEDRWAAEPGWQNAISRLKEEGLIDGFGISVNRWEPTNCFKALDTGLVDAIQVIYNVFDQAPEDELFPRAIEENIAIVARVPFDEGALTGTMSLDSSFPAEDWRATYFGPENLPPTIERVEALRELVPEGMTMPELVLRFILHHPAVSTVIPGMRRPEHVRSNLAVSDGRPLPADLVEALRAHRWDRRPTHWSM</sequence>
<comment type="caution">
    <text evidence="2">The sequence shown here is derived from an EMBL/GenBank/DDBJ whole genome shotgun (WGS) entry which is preliminary data.</text>
</comment>
<dbReference type="InterPro" id="IPR023210">
    <property type="entry name" value="NADP_OxRdtase_dom"/>
</dbReference>
<dbReference type="InterPro" id="IPR036812">
    <property type="entry name" value="NAD(P)_OxRdtase_dom_sf"/>
</dbReference>
<protein>
    <submittedName>
        <fullName evidence="2">Aldo/keto reductase</fullName>
    </submittedName>
</protein>
<dbReference type="SUPFAM" id="SSF51430">
    <property type="entry name" value="NAD(P)-linked oxidoreductase"/>
    <property type="match status" value="1"/>
</dbReference>
<dbReference type="CDD" id="cd19086">
    <property type="entry name" value="AKR_AKR11C1"/>
    <property type="match status" value="1"/>
</dbReference>
<organism evidence="2 3">
    <name type="scientific">Kineosporia babensis</name>
    <dbReference type="NCBI Taxonomy" id="499548"/>
    <lineage>
        <taxon>Bacteria</taxon>
        <taxon>Bacillati</taxon>
        <taxon>Actinomycetota</taxon>
        <taxon>Actinomycetes</taxon>
        <taxon>Kineosporiales</taxon>
        <taxon>Kineosporiaceae</taxon>
        <taxon>Kineosporia</taxon>
    </lineage>
</organism>
<dbReference type="RefSeq" id="WP_231439953.1">
    <property type="nucleotide sequence ID" value="NZ_JAJOMB010000003.1"/>
</dbReference>
<dbReference type="Proteomes" id="UP001138997">
    <property type="component" value="Unassembled WGS sequence"/>
</dbReference>
<dbReference type="EMBL" id="JAJOMB010000003">
    <property type="protein sequence ID" value="MCD5310777.1"/>
    <property type="molecule type" value="Genomic_DNA"/>
</dbReference>
<keyword evidence="3" id="KW-1185">Reference proteome</keyword>
<dbReference type="AlphaFoldDB" id="A0A9X1N9C6"/>
<dbReference type="Gene3D" id="3.20.20.100">
    <property type="entry name" value="NADP-dependent oxidoreductase domain"/>
    <property type="match status" value="1"/>
</dbReference>
<reference evidence="2" key="1">
    <citation type="submission" date="2021-11" db="EMBL/GenBank/DDBJ databases">
        <title>Streptomyces corallinus and Kineosporia corallina sp. nov., two new coral-derived marine actinobacteria.</title>
        <authorList>
            <person name="Buangrab K."/>
            <person name="Sutthacheep M."/>
            <person name="Yeemin T."/>
            <person name="Harunari E."/>
            <person name="Igarashi Y."/>
            <person name="Sripreechasak P."/>
            <person name="Kanchanasin P."/>
            <person name="Tanasupawat S."/>
            <person name="Phongsopitanun W."/>
        </authorList>
    </citation>
    <scope>NUCLEOTIDE SEQUENCE</scope>
    <source>
        <strain evidence="2">JCM 31032</strain>
    </source>
</reference>
<proteinExistence type="predicted"/>
<dbReference type="PANTHER" id="PTHR43312">
    <property type="entry name" value="D-THREO-ALDOSE 1-DEHYDROGENASE"/>
    <property type="match status" value="1"/>
</dbReference>
<gene>
    <name evidence="2" type="ORF">LR394_07720</name>
</gene>
<evidence type="ECO:0000259" key="1">
    <source>
        <dbReference type="Pfam" id="PF00248"/>
    </source>
</evidence>
<evidence type="ECO:0000313" key="3">
    <source>
        <dbReference type="Proteomes" id="UP001138997"/>
    </source>
</evidence>
<dbReference type="PANTHER" id="PTHR43312:SF1">
    <property type="entry name" value="NADP-DEPENDENT OXIDOREDUCTASE DOMAIN-CONTAINING PROTEIN"/>
    <property type="match status" value="1"/>
</dbReference>
<feature type="domain" description="NADP-dependent oxidoreductase" evidence="1">
    <location>
        <begin position="15"/>
        <end position="316"/>
    </location>
</feature>
<name>A0A9X1N9C6_9ACTN</name>
<evidence type="ECO:0000313" key="2">
    <source>
        <dbReference type="EMBL" id="MCD5310777.1"/>
    </source>
</evidence>